<dbReference type="Proteomes" id="UP000699691">
    <property type="component" value="Unassembled WGS sequence"/>
</dbReference>
<evidence type="ECO:0000313" key="6">
    <source>
        <dbReference type="EMBL" id="MCA9397459.1"/>
    </source>
</evidence>
<dbReference type="PANTHER" id="PTHR30563">
    <property type="entry name" value="DNA RECOMBINATION PROTEIN RMUC"/>
    <property type="match status" value="1"/>
</dbReference>
<evidence type="ECO:0000256" key="3">
    <source>
        <dbReference type="ARBA" id="ARBA00023054"/>
    </source>
</evidence>
<feature type="coiled-coil region" evidence="5">
    <location>
        <begin position="112"/>
        <end position="139"/>
    </location>
</feature>
<dbReference type="PANTHER" id="PTHR30563:SF0">
    <property type="entry name" value="DNA RECOMBINATION PROTEIN RMUC"/>
    <property type="match status" value="1"/>
</dbReference>
<accession>A0A955LVE2</accession>
<feature type="non-terminal residue" evidence="6">
    <location>
        <position position="1"/>
    </location>
</feature>
<evidence type="ECO:0000313" key="7">
    <source>
        <dbReference type="Proteomes" id="UP000699691"/>
    </source>
</evidence>
<keyword evidence="4" id="KW-0233">DNA recombination</keyword>
<comment type="caution">
    <text evidence="6">The sequence shown here is derived from an EMBL/GenBank/DDBJ whole genome shotgun (WGS) entry which is preliminary data.</text>
</comment>
<comment type="function">
    <text evidence="1">Involved in DNA recombination.</text>
</comment>
<proteinExistence type="inferred from homology"/>
<evidence type="ECO:0000256" key="1">
    <source>
        <dbReference type="ARBA" id="ARBA00003416"/>
    </source>
</evidence>
<dbReference type="Pfam" id="PF02646">
    <property type="entry name" value="RmuC"/>
    <property type="match status" value="1"/>
</dbReference>
<dbReference type="EMBL" id="JAGQKY010000042">
    <property type="protein sequence ID" value="MCA9397459.1"/>
    <property type="molecule type" value="Genomic_DNA"/>
</dbReference>
<sequence>FVNEFRKHIRIIATKYILQDEGTLDFALMYVPSESIAYEIVVNTPELLDYAHENRIVVVSPNQFNHYLKVILIGFEGKKIEERAQMIMRSLKSIQGETNRFGEEFRVMTTHLNNAKSKADSAQAAFDSLSNKISNAQALSESHEPVDMLEQQGFALDE</sequence>
<reference evidence="6" key="2">
    <citation type="journal article" date="2021" name="Microbiome">
        <title>Successional dynamics and alternative stable states in a saline activated sludge microbial community over 9 years.</title>
        <authorList>
            <person name="Wang Y."/>
            <person name="Ye J."/>
            <person name="Ju F."/>
            <person name="Liu L."/>
            <person name="Boyd J.A."/>
            <person name="Deng Y."/>
            <person name="Parks D.H."/>
            <person name="Jiang X."/>
            <person name="Yin X."/>
            <person name="Woodcroft B.J."/>
            <person name="Tyson G.W."/>
            <person name="Hugenholtz P."/>
            <person name="Polz M.F."/>
            <person name="Zhang T."/>
        </authorList>
    </citation>
    <scope>NUCLEOTIDE SEQUENCE</scope>
    <source>
        <strain evidence="6">HKST-UBA02</strain>
    </source>
</reference>
<comment type="similarity">
    <text evidence="2">Belongs to the RmuC family.</text>
</comment>
<evidence type="ECO:0000256" key="5">
    <source>
        <dbReference type="SAM" id="Coils"/>
    </source>
</evidence>
<reference evidence="6" key="1">
    <citation type="submission" date="2020-04" db="EMBL/GenBank/DDBJ databases">
        <authorList>
            <person name="Zhang T."/>
        </authorList>
    </citation>
    <scope>NUCLEOTIDE SEQUENCE</scope>
    <source>
        <strain evidence="6">HKST-UBA02</strain>
    </source>
</reference>
<dbReference type="InterPro" id="IPR003798">
    <property type="entry name" value="DNA_recombination_RmuC"/>
</dbReference>
<name>A0A955LVE2_UNCKA</name>
<dbReference type="GO" id="GO:0006310">
    <property type="term" value="P:DNA recombination"/>
    <property type="evidence" value="ECO:0007669"/>
    <property type="project" value="UniProtKB-KW"/>
</dbReference>
<evidence type="ECO:0000256" key="2">
    <source>
        <dbReference type="ARBA" id="ARBA00009840"/>
    </source>
</evidence>
<organism evidence="6 7">
    <name type="scientific">candidate division WWE3 bacterium</name>
    <dbReference type="NCBI Taxonomy" id="2053526"/>
    <lineage>
        <taxon>Bacteria</taxon>
        <taxon>Katanobacteria</taxon>
    </lineage>
</organism>
<evidence type="ECO:0000256" key="4">
    <source>
        <dbReference type="ARBA" id="ARBA00023172"/>
    </source>
</evidence>
<keyword evidence="3 5" id="KW-0175">Coiled coil</keyword>
<protein>
    <submittedName>
        <fullName evidence="6">DNA recombination protein RmuC</fullName>
    </submittedName>
</protein>
<dbReference type="AlphaFoldDB" id="A0A955LVE2"/>
<gene>
    <name evidence="6" type="primary">rmuC</name>
    <name evidence="6" type="ORF">KC573_01405</name>
</gene>